<dbReference type="AlphaFoldDB" id="A0A1T5NJN6"/>
<name>A0A1T5NJN6_9BACT</name>
<sequence>MAKKHSFGPEIIDGHIEENMLTAKVKLAAIQEPVSLMIDPETVSTEPDDFAPLVEEAKKLVAYLDSGKYQEIVDAVAKEINESAYGQQDVPPSSDELTALINDLTLAGIEVFPEGFMLNFISEKIFPGSEIKVQLEEDFSIDDVSIYD</sequence>
<accession>A0A1T5NJN6</accession>
<gene>
    <name evidence="1" type="ORF">SAMN05660461_1859</name>
</gene>
<dbReference type="RefSeq" id="WP_079469093.1">
    <property type="nucleotide sequence ID" value="NZ_FUZZ01000001.1"/>
</dbReference>
<keyword evidence="2" id="KW-1185">Reference proteome</keyword>
<dbReference type="Proteomes" id="UP000190166">
    <property type="component" value="Unassembled WGS sequence"/>
</dbReference>
<protein>
    <submittedName>
        <fullName evidence="1">Uncharacterized protein</fullName>
    </submittedName>
</protein>
<dbReference type="EMBL" id="FUZZ01000001">
    <property type="protein sequence ID" value="SKD00547.1"/>
    <property type="molecule type" value="Genomic_DNA"/>
</dbReference>
<reference evidence="1 2" key="1">
    <citation type="submission" date="2017-02" db="EMBL/GenBank/DDBJ databases">
        <authorList>
            <person name="Peterson S.W."/>
        </authorList>
    </citation>
    <scope>NUCLEOTIDE SEQUENCE [LARGE SCALE GENOMIC DNA]</scope>
    <source>
        <strain evidence="1 2">DSM 18108</strain>
    </source>
</reference>
<evidence type="ECO:0000313" key="1">
    <source>
        <dbReference type="EMBL" id="SKD00547.1"/>
    </source>
</evidence>
<organism evidence="1 2">
    <name type="scientific">Chitinophaga ginsengisegetis</name>
    <dbReference type="NCBI Taxonomy" id="393003"/>
    <lineage>
        <taxon>Bacteria</taxon>
        <taxon>Pseudomonadati</taxon>
        <taxon>Bacteroidota</taxon>
        <taxon>Chitinophagia</taxon>
        <taxon>Chitinophagales</taxon>
        <taxon>Chitinophagaceae</taxon>
        <taxon>Chitinophaga</taxon>
    </lineage>
</organism>
<evidence type="ECO:0000313" key="2">
    <source>
        <dbReference type="Proteomes" id="UP000190166"/>
    </source>
</evidence>
<proteinExistence type="predicted"/>